<protein>
    <submittedName>
        <fullName evidence="1">2202_t:CDS:1</fullName>
    </submittedName>
</protein>
<dbReference type="EMBL" id="CAJVPM010019142">
    <property type="protein sequence ID" value="CAG8628393.1"/>
    <property type="molecule type" value="Genomic_DNA"/>
</dbReference>
<name>A0ACA9NA17_9GLOM</name>
<sequence>VRQLKKINLTNAEWDTIKDFFPVLKLFTDAIEFLGGSNYSTISFIFYVISILASDLALDTVNNSVMINFELSATAFNNNIIYEDADEEIDEINNGTQRIRINTPKNCDRLIKRIKTALNKSLHHYYSVPSEVGMLAALLDPQCKSLNFKNNQERFSTIIKFARKYLSIPKTSTSSERLFSYTKNIMSSKYTNLKPQ</sequence>
<organism evidence="1 2">
    <name type="scientific">Scutellospora calospora</name>
    <dbReference type="NCBI Taxonomy" id="85575"/>
    <lineage>
        <taxon>Eukaryota</taxon>
        <taxon>Fungi</taxon>
        <taxon>Fungi incertae sedis</taxon>
        <taxon>Mucoromycota</taxon>
        <taxon>Glomeromycotina</taxon>
        <taxon>Glomeromycetes</taxon>
        <taxon>Diversisporales</taxon>
        <taxon>Gigasporaceae</taxon>
        <taxon>Scutellospora</taxon>
    </lineage>
</organism>
<evidence type="ECO:0000313" key="2">
    <source>
        <dbReference type="Proteomes" id="UP000789860"/>
    </source>
</evidence>
<feature type="non-terminal residue" evidence="1">
    <location>
        <position position="1"/>
    </location>
</feature>
<gene>
    <name evidence="1" type="ORF">SCALOS_LOCUS7883</name>
</gene>
<dbReference type="Proteomes" id="UP000789860">
    <property type="component" value="Unassembled WGS sequence"/>
</dbReference>
<keyword evidence="2" id="KW-1185">Reference proteome</keyword>
<accession>A0ACA9NA17</accession>
<comment type="caution">
    <text evidence="1">The sequence shown here is derived from an EMBL/GenBank/DDBJ whole genome shotgun (WGS) entry which is preliminary data.</text>
</comment>
<reference evidence="1" key="1">
    <citation type="submission" date="2021-06" db="EMBL/GenBank/DDBJ databases">
        <authorList>
            <person name="Kallberg Y."/>
            <person name="Tangrot J."/>
            <person name="Rosling A."/>
        </authorList>
    </citation>
    <scope>NUCLEOTIDE SEQUENCE</scope>
    <source>
        <strain evidence="1">AU212A</strain>
    </source>
</reference>
<evidence type="ECO:0000313" key="1">
    <source>
        <dbReference type="EMBL" id="CAG8628393.1"/>
    </source>
</evidence>
<feature type="non-terminal residue" evidence="1">
    <location>
        <position position="196"/>
    </location>
</feature>
<proteinExistence type="predicted"/>